<dbReference type="Proteomes" id="UP000466785">
    <property type="component" value="Chromosome"/>
</dbReference>
<dbReference type="AlphaFoldDB" id="A0A6N4VDW0"/>
<evidence type="ECO:0000256" key="1">
    <source>
        <dbReference type="SAM" id="SignalP"/>
    </source>
</evidence>
<dbReference type="KEGG" id="mpof:MPOR_40010"/>
<reference evidence="2 3" key="1">
    <citation type="journal article" date="2019" name="Emerg. Microbes Infect.">
        <title>Comprehensive subspecies identification of 175 nontuberculous mycobacteria species based on 7547 genomic profiles.</title>
        <authorList>
            <person name="Matsumoto Y."/>
            <person name="Kinjo T."/>
            <person name="Motooka D."/>
            <person name="Nabeya D."/>
            <person name="Jung N."/>
            <person name="Uechi K."/>
            <person name="Horii T."/>
            <person name="Iida T."/>
            <person name="Fujita J."/>
            <person name="Nakamura S."/>
        </authorList>
    </citation>
    <scope>NUCLEOTIDE SEQUENCE [LARGE SCALE GENOMIC DNA]</scope>
    <source>
        <strain evidence="2 3">JCM 12603</strain>
    </source>
</reference>
<gene>
    <name evidence="2" type="ORF">MPOR_40010</name>
</gene>
<name>A0A6N4VDW0_9MYCO</name>
<accession>A0A6N4VDW0</accession>
<dbReference type="EMBL" id="AP022570">
    <property type="protein sequence ID" value="BBX52975.1"/>
    <property type="molecule type" value="Genomic_DNA"/>
</dbReference>
<protein>
    <submittedName>
        <fullName evidence="2">Uncharacterized protein</fullName>
    </submittedName>
</protein>
<dbReference type="RefSeq" id="WP_235682264.1">
    <property type="nucleotide sequence ID" value="NZ_AP022570.1"/>
</dbReference>
<feature type="chain" id="PRO_5026681718" evidence="1">
    <location>
        <begin position="27"/>
        <end position="78"/>
    </location>
</feature>
<evidence type="ECO:0000313" key="3">
    <source>
        <dbReference type="Proteomes" id="UP000466785"/>
    </source>
</evidence>
<keyword evidence="1" id="KW-0732">Signal</keyword>
<proteinExistence type="predicted"/>
<feature type="signal peptide" evidence="1">
    <location>
        <begin position="1"/>
        <end position="26"/>
    </location>
</feature>
<organism evidence="2 3">
    <name type="scientific">Mycolicibacterium poriferae</name>
    <dbReference type="NCBI Taxonomy" id="39694"/>
    <lineage>
        <taxon>Bacteria</taxon>
        <taxon>Bacillati</taxon>
        <taxon>Actinomycetota</taxon>
        <taxon>Actinomycetes</taxon>
        <taxon>Mycobacteriales</taxon>
        <taxon>Mycobacteriaceae</taxon>
        <taxon>Mycolicibacterium</taxon>
    </lineage>
</organism>
<evidence type="ECO:0000313" key="2">
    <source>
        <dbReference type="EMBL" id="BBX52975.1"/>
    </source>
</evidence>
<sequence>MKIKLIGAAVGSVALLIGVGVDVAHAGTYPAGGTYHDGGVGSTVEPQPDPTTLATASFAPAITAEAPCGAVVWGGGCG</sequence>
<keyword evidence="3" id="KW-1185">Reference proteome</keyword>